<dbReference type="EMBL" id="BDGG01000001">
    <property type="protein sequence ID" value="GAU89011.1"/>
    <property type="molecule type" value="Genomic_DNA"/>
</dbReference>
<proteinExistence type="predicted"/>
<reference evidence="2 3" key="1">
    <citation type="journal article" date="2016" name="Nat. Commun.">
        <title>Extremotolerant tardigrade genome and improved radiotolerance of human cultured cells by tardigrade-unique protein.</title>
        <authorList>
            <person name="Hashimoto T."/>
            <person name="Horikawa D.D."/>
            <person name="Saito Y."/>
            <person name="Kuwahara H."/>
            <person name="Kozuka-Hata H."/>
            <person name="Shin-I T."/>
            <person name="Minakuchi Y."/>
            <person name="Ohishi K."/>
            <person name="Motoyama A."/>
            <person name="Aizu T."/>
            <person name="Enomoto A."/>
            <person name="Kondo K."/>
            <person name="Tanaka S."/>
            <person name="Hara Y."/>
            <person name="Koshikawa S."/>
            <person name="Sagara H."/>
            <person name="Miura T."/>
            <person name="Yokobori S."/>
            <person name="Miyagawa K."/>
            <person name="Suzuki Y."/>
            <person name="Kubo T."/>
            <person name="Oyama M."/>
            <person name="Kohara Y."/>
            <person name="Fujiyama A."/>
            <person name="Arakawa K."/>
            <person name="Katayama T."/>
            <person name="Toyoda A."/>
            <person name="Kunieda T."/>
        </authorList>
    </citation>
    <scope>NUCLEOTIDE SEQUENCE [LARGE SCALE GENOMIC DNA]</scope>
    <source>
        <strain evidence="2 3">YOKOZUNA-1</strain>
    </source>
</reference>
<dbReference type="OrthoDB" id="45313at2759"/>
<gene>
    <name evidence="2" type="primary">RvY_01610-1</name>
    <name evidence="2" type="synonym">RvY_01610.1</name>
    <name evidence="2" type="ORF">RvY_01610</name>
</gene>
<feature type="transmembrane region" description="Helical" evidence="1">
    <location>
        <begin position="58"/>
        <end position="79"/>
    </location>
</feature>
<comment type="caution">
    <text evidence="2">The sequence shown here is derived from an EMBL/GenBank/DDBJ whole genome shotgun (WGS) entry which is preliminary data.</text>
</comment>
<dbReference type="InterPro" id="IPR032751">
    <property type="entry name" value="Fuseless"/>
</dbReference>
<keyword evidence="3" id="KW-1185">Reference proteome</keyword>
<feature type="transmembrane region" description="Helical" evidence="1">
    <location>
        <begin position="221"/>
        <end position="239"/>
    </location>
</feature>
<dbReference type="PANTHER" id="PTHR35270:SF2">
    <property type="entry name" value="FUSELESS, ISOFORM A"/>
    <property type="match status" value="1"/>
</dbReference>
<feature type="transmembrane region" description="Helical" evidence="1">
    <location>
        <begin position="100"/>
        <end position="117"/>
    </location>
</feature>
<feature type="transmembrane region" description="Helical" evidence="1">
    <location>
        <begin position="123"/>
        <end position="145"/>
    </location>
</feature>
<evidence type="ECO:0000313" key="2">
    <source>
        <dbReference type="EMBL" id="GAU89011.1"/>
    </source>
</evidence>
<dbReference type="Pfam" id="PF15993">
    <property type="entry name" value="Fuseless"/>
    <property type="match status" value="1"/>
</dbReference>
<feature type="transmembrane region" description="Helical" evidence="1">
    <location>
        <begin position="301"/>
        <end position="324"/>
    </location>
</feature>
<feature type="transmembrane region" description="Helical" evidence="1">
    <location>
        <begin position="181"/>
        <end position="201"/>
    </location>
</feature>
<evidence type="ECO:0000313" key="3">
    <source>
        <dbReference type="Proteomes" id="UP000186922"/>
    </source>
</evidence>
<keyword evidence="1" id="KW-1133">Transmembrane helix</keyword>
<protein>
    <submittedName>
        <fullName evidence="2">Uncharacterized protein</fullName>
    </submittedName>
</protein>
<organism evidence="2 3">
    <name type="scientific">Ramazzottius varieornatus</name>
    <name type="common">Water bear</name>
    <name type="synonym">Tardigrade</name>
    <dbReference type="NCBI Taxonomy" id="947166"/>
    <lineage>
        <taxon>Eukaryota</taxon>
        <taxon>Metazoa</taxon>
        <taxon>Ecdysozoa</taxon>
        <taxon>Tardigrada</taxon>
        <taxon>Eutardigrada</taxon>
        <taxon>Parachela</taxon>
        <taxon>Hypsibioidea</taxon>
        <taxon>Ramazzottiidae</taxon>
        <taxon>Ramazzottius</taxon>
    </lineage>
</organism>
<dbReference type="PANTHER" id="PTHR35270">
    <property type="entry name" value="FUSELESS, ISOFORM A"/>
    <property type="match status" value="1"/>
</dbReference>
<dbReference type="AlphaFoldDB" id="A0A1D1UHS2"/>
<sequence>MRRRGMFWLQLFKSAHPRVYAVIDRCLVLFVLLPCIVSFWAGLWMLLDLHLYPNDVPLSAWLCVAGGSIVMILFNFIQFELTARFLEPRFSFRNIVVKRLYTLVAAGANVFFCRGLWMVQDYYFGITTPSATFSFVFGASFLVILRASCNGISSPLGTAFDEHKSFFLIQTRFRATADRPLFLLADSVFSVAVVGALVIFEWRGLWVLLDLNLYPGKPTESILWCLSVGYLICIGVDVFQNQAAAVSAFLQEKRYWWLRLAFEDAFLIMAKMGVIAVWRGIWMFCDIVVANRDGPDQEARVWIPILVGYFTSTLLLHGNSLFVLEVVVDGGMTEGEGCRVDITMLEHYLKLWHSTRKPSGNTDGYVRNGKSSPMIVQKPEETIIESTDSGIDVDAAKENHIPFDNFDKRSYMLDDILVC</sequence>
<evidence type="ECO:0000256" key="1">
    <source>
        <dbReference type="SAM" id="Phobius"/>
    </source>
</evidence>
<feature type="transmembrane region" description="Helical" evidence="1">
    <location>
        <begin position="260"/>
        <end position="281"/>
    </location>
</feature>
<name>A0A1D1UHS2_RAMVA</name>
<keyword evidence="1" id="KW-0472">Membrane</keyword>
<feature type="transmembrane region" description="Helical" evidence="1">
    <location>
        <begin position="21"/>
        <end position="46"/>
    </location>
</feature>
<accession>A0A1D1UHS2</accession>
<keyword evidence="1" id="KW-0812">Transmembrane</keyword>
<dbReference type="Proteomes" id="UP000186922">
    <property type="component" value="Unassembled WGS sequence"/>
</dbReference>